<dbReference type="STRING" id="318479.A0A0N4UHH9"/>
<keyword evidence="3" id="KW-0328">Glycosyltransferase</keyword>
<dbReference type="SUPFAM" id="SSF53756">
    <property type="entry name" value="UDP-Glycosyltransferase/glycogen phosphorylase"/>
    <property type="match status" value="1"/>
</dbReference>
<reference evidence="10" key="1">
    <citation type="submission" date="2017-02" db="UniProtKB">
        <authorList>
            <consortium name="WormBaseParasite"/>
        </authorList>
    </citation>
    <scope>IDENTIFICATION</scope>
</reference>
<dbReference type="InterPro" id="IPR002213">
    <property type="entry name" value="UDP_glucos_trans"/>
</dbReference>
<protein>
    <recommendedName>
        <fullName evidence="2">glucuronosyltransferase</fullName>
        <ecNumber evidence="2">2.4.1.17</ecNumber>
    </recommendedName>
</protein>
<feature type="signal peptide" evidence="6">
    <location>
        <begin position="1"/>
        <end position="16"/>
    </location>
</feature>
<dbReference type="EMBL" id="UYYG01000025">
    <property type="protein sequence ID" value="VDN51591.1"/>
    <property type="molecule type" value="Genomic_DNA"/>
</dbReference>
<keyword evidence="4" id="KW-0808">Transferase</keyword>
<dbReference type="WBParaSite" id="DME_0000701201-mRNA-1">
    <property type="protein sequence ID" value="DME_0000701201-mRNA-1"/>
    <property type="gene ID" value="DME_0000701201"/>
</dbReference>
<evidence type="ECO:0000313" key="7">
    <source>
        <dbReference type="EMBL" id="VDN51591.1"/>
    </source>
</evidence>
<evidence type="ECO:0000256" key="5">
    <source>
        <dbReference type="ARBA" id="ARBA00047475"/>
    </source>
</evidence>
<dbReference type="GO" id="GO:0015020">
    <property type="term" value="F:glucuronosyltransferase activity"/>
    <property type="evidence" value="ECO:0007669"/>
    <property type="project" value="UniProtKB-EC"/>
</dbReference>
<dbReference type="PANTHER" id="PTHR48043:SF18">
    <property type="entry name" value="GLUCURONOSYLTRANSFERASE"/>
    <property type="match status" value="1"/>
</dbReference>
<evidence type="ECO:0000256" key="1">
    <source>
        <dbReference type="ARBA" id="ARBA00009995"/>
    </source>
</evidence>
<organism evidence="8 10">
    <name type="scientific">Dracunculus medinensis</name>
    <name type="common">Guinea worm</name>
    <dbReference type="NCBI Taxonomy" id="318479"/>
    <lineage>
        <taxon>Eukaryota</taxon>
        <taxon>Metazoa</taxon>
        <taxon>Ecdysozoa</taxon>
        <taxon>Nematoda</taxon>
        <taxon>Chromadorea</taxon>
        <taxon>Rhabditida</taxon>
        <taxon>Spirurina</taxon>
        <taxon>Dracunculoidea</taxon>
        <taxon>Dracunculidae</taxon>
        <taxon>Dracunculus</taxon>
    </lineage>
</organism>
<proteinExistence type="inferred from homology"/>
<dbReference type="Proteomes" id="UP000274756">
    <property type="component" value="Unassembled WGS sequence"/>
</dbReference>
<evidence type="ECO:0000313" key="10">
    <source>
        <dbReference type="WBParaSite" id="DME_0000701201-mRNA-1"/>
    </source>
</evidence>
<comment type="catalytic activity">
    <reaction evidence="5">
        <text>glucuronate acceptor + UDP-alpha-D-glucuronate = acceptor beta-D-glucuronoside + UDP + H(+)</text>
        <dbReference type="Rhea" id="RHEA:21032"/>
        <dbReference type="ChEBI" id="CHEBI:15378"/>
        <dbReference type="ChEBI" id="CHEBI:58052"/>
        <dbReference type="ChEBI" id="CHEBI:58223"/>
        <dbReference type="ChEBI" id="CHEBI:132367"/>
        <dbReference type="ChEBI" id="CHEBI:132368"/>
        <dbReference type="EC" id="2.4.1.17"/>
    </reaction>
</comment>
<dbReference type="Gene3D" id="3.40.50.2000">
    <property type="entry name" value="Glycogen Phosphorylase B"/>
    <property type="match status" value="1"/>
</dbReference>
<reference evidence="7 9" key="2">
    <citation type="submission" date="2018-11" db="EMBL/GenBank/DDBJ databases">
        <authorList>
            <consortium name="Pathogen Informatics"/>
        </authorList>
    </citation>
    <scope>NUCLEOTIDE SEQUENCE [LARGE SCALE GENOMIC DNA]</scope>
</reference>
<dbReference type="PANTHER" id="PTHR48043">
    <property type="entry name" value="EG:EG0003.4 PROTEIN-RELATED"/>
    <property type="match status" value="1"/>
</dbReference>
<accession>A0A0N4UHH9</accession>
<dbReference type="EC" id="2.4.1.17" evidence="2"/>
<dbReference type="Pfam" id="PF00201">
    <property type="entry name" value="UDPGT"/>
    <property type="match status" value="1"/>
</dbReference>
<feature type="chain" id="PRO_5041041675" description="glucuronosyltransferase" evidence="6">
    <location>
        <begin position="17"/>
        <end position="454"/>
    </location>
</feature>
<evidence type="ECO:0000313" key="8">
    <source>
        <dbReference type="Proteomes" id="UP000038040"/>
    </source>
</evidence>
<evidence type="ECO:0000256" key="3">
    <source>
        <dbReference type="ARBA" id="ARBA00022676"/>
    </source>
</evidence>
<evidence type="ECO:0000313" key="9">
    <source>
        <dbReference type="Proteomes" id="UP000274756"/>
    </source>
</evidence>
<dbReference type="InterPro" id="IPR050271">
    <property type="entry name" value="UDP-glycosyltransferase"/>
</dbReference>
<gene>
    <name evidence="7" type="ORF">DME_LOCUS1564</name>
</gene>
<name>A0A0N4UHH9_DRAME</name>
<sequence length="454" mass="51885">MFHLICLLILLPLTSPMTVLIFLLGTTSFERNTLEYLAVQLAMRNHRTITVKPILIPEEPRLITPKLHFVHEKTLKNLLPREFYEPLEQIGNMPWQGEYSLERHLFPYYVAHNHSCYKMINSDLMDNLKKENIDVAIVYVGNPCLLGIVYTLKIPFIFFDVEGFTDETRIASGVPLITDIPPSNCHFLNSKYMFLRRAYNAICALREAFAQSGFSLLAKIISNRYAYMDGPITDMFRNDYEIRKKYGSFPDVNQIKQQAEIYFINTDVLIEYDYALPVNVIPVGGLHIDSARPLFSTWNESANLADDGILVVSLGTRANSSSMTHEQAKSIFSVLKRLETYRIFWRIGPTLHLPGIDLNSLPPHINVTTFMPQNDLLAHKRTRLLITNGGMHSIMEAIVHGVPIVGIALFGTDRYNLAKIQNKNLGLFLEITQLTENRLYQLVIEALQNPRLVN</sequence>
<dbReference type="OrthoDB" id="5835829at2759"/>
<dbReference type="Proteomes" id="UP000038040">
    <property type="component" value="Unplaced"/>
</dbReference>
<evidence type="ECO:0000256" key="6">
    <source>
        <dbReference type="SAM" id="SignalP"/>
    </source>
</evidence>
<keyword evidence="9" id="KW-1185">Reference proteome</keyword>
<comment type="similarity">
    <text evidence="1">Belongs to the UDP-glycosyltransferase family.</text>
</comment>
<evidence type="ECO:0000256" key="2">
    <source>
        <dbReference type="ARBA" id="ARBA00012544"/>
    </source>
</evidence>
<evidence type="ECO:0000256" key="4">
    <source>
        <dbReference type="ARBA" id="ARBA00022679"/>
    </source>
</evidence>
<keyword evidence="6" id="KW-0732">Signal</keyword>
<dbReference type="AlphaFoldDB" id="A0A0N4UHH9"/>